<sequence>MWKRSFLDFNIESCIPFSFLTPITSLDKVSFNDKLLTSASKHTQHPKTMRQLSQSTTSLLRPGYFILMGVNQTQVGRAVASMLKPEDGLVFCCRFHNPDNCLVFRSELFAIREALDFALRFETSNTYIWTDSKSSIQYLKNWPKIPEKPVKKLFPKLLYFHKKAESHAFNGFPPMLESSAMRQWTCLRKREVLFLLLPLVNSSSPKYFLSTGLKQLLLGKTLPYAGNRPGLSLQSEGTRSAQTGLARLRSGHIKSLKFIDKEGTYSSCPCSCQASPAHVIDCISASARLLWSEGENGLVLLDRHGIMDLV</sequence>
<organism evidence="1 2">
    <name type="scientific">Araneus ventricosus</name>
    <name type="common">Orbweaver spider</name>
    <name type="synonym">Epeira ventricosa</name>
    <dbReference type="NCBI Taxonomy" id="182803"/>
    <lineage>
        <taxon>Eukaryota</taxon>
        <taxon>Metazoa</taxon>
        <taxon>Ecdysozoa</taxon>
        <taxon>Arthropoda</taxon>
        <taxon>Chelicerata</taxon>
        <taxon>Arachnida</taxon>
        <taxon>Araneae</taxon>
        <taxon>Araneomorphae</taxon>
        <taxon>Entelegynae</taxon>
        <taxon>Araneoidea</taxon>
        <taxon>Araneidae</taxon>
        <taxon>Araneus</taxon>
    </lineage>
</organism>
<evidence type="ECO:0000313" key="2">
    <source>
        <dbReference type="Proteomes" id="UP000499080"/>
    </source>
</evidence>
<evidence type="ECO:0000313" key="1">
    <source>
        <dbReference type="EMBL" id="GBN47323.1"/>
    </source>
</evidence>
<dbReference type="InterPro" id="IPR012337">
    <property type="entry name" value="RNaseH-like_sf"/>
</dbReference>
<name>A0A4Y2P8G2_ARAVE</name>
<proteinExistence type="predicted"/>
<gene>
    <name evidence="1" type="ORF">AVEN_151549_1</name>
</gene>
<dbReference type="AlphaFoldDB" id="A0A4Y2P8G2"/>
<accession>A0A4Y2P8G2</accession>
<dbReference type="Proteomes" id="UP000499080">
    <property type="component" value="Unassembled WGS sequence"/>
</dbReference>
<comment type="caution">
    <text evidence="1">The sequence shown here is derived from an EMBL/GenBank/DDBJ whole genome shotgun (WGS) entry which is preliminary data.</text>
</comment>
<dbReference type="InterPro" id="IPR036397">
    <property type="entry name" value="RNaseH_sf"/>
</dbReference>
<dbReference type="Gene3D" id="3.30.420.10">
    <property type="entry name" value="Ribonuclease H-like superfamily/Ribonuclease H"/>
    <property type="match status" value="1"/>
</dbReference>
<dbReference type="OrthoDB" id="3253907at2759"/>
<keyword evidence="2" id="KW-1185">Reference proteome</keyword>
<dbReference type="SUPFAM" id="SSF53098">
    <property type="entry name" value="Ribonuclease H-like"/>
    <property type="match status" value="1"/>
</dbReference>
<evidence type="ECO:0008006" key="3">
    <source>
        <dbReference type="Google" id="ProtNLM"/>
    </source>
</evidence>
<protein>
    <recommendedName>
        <fullName evidence="3">RNase H type-1 domain-containing protein</fullName>
    </recommendedName>
</protein>
<dbReference type="EMBL" id="BGPR01010657">
    <property type="protein sequence ID" value="GBN47323.1"/>
    <property type="molecule type" value="Genomic_DNA"/>
</dbReference>
<dbReference type="GO" id="GO:0003676">
    <property type="term" value="F:nucleic acid binding"/>
    <property type="evidence" value="ECO:0007669"/>
    <property type="project" value="InterPro"/>
</dbReference>
<reference evidence="1 2" key="1">
    <citation type="journal article" date="2019" name="Sci. Rep.">
        <title>Orb-weaving spider Araneus ventricosus genome elucidates the spidroin gene catalogue.</title>
        <authorList>
            <person name="Kono N."/>
            <person name="Nakamura H."/>
            <person name="Ohtoshi R."/>
            <person name="Moran D.A.P."/>
            <person name="Shinohara A."/>
            <person name="Yoshida Y."/>
            <person name="Fujiwara M."/>
            <person name="Mori M."/>
            <person name="Tomita M."/>
            <person name="Arakawa K."/>
        </authorList>
    </citation>
    <scope>NUCLEOTIDE SEQUENCE [LARGE SCALE GENOMIC DNA]</scope>
</reference>